<dbReference type="AlphaFoldDB" id="K9EHW6"/>
<evidence type="ECO:0000313" key="3">
    <source>
        <dbReference type="Proteomes" id="UP000009888"/>
    </source>
</evidence>
<sequence length="108" mass="12341">MSWASRPLIAAIRWYQRNISAGRPPRCRYAPTCSAYAVESLKVHGVLKGTILSIWRLLRCNPFTKGGVDRVPAPGEWPRKPLGHDELLELYEKEDAEVRDAQAKRLER</sequence>
<dbReference type="EMBL" id="AGWL01000003">
    <property type="protein sequence ID" value="EKU95416.1"/>
    <property type="molecule type" value="Genomic_DNA"/>
</dbReference>
<proteinExistence type="inferred from homology"/>
<dbReference type="PANTHER" id="PTHR33383:SF1">
    <property type="entry name" value="MEMBRANE PROTEIN INSERTION EFFICIENCY FACTOR-RELATED"/>
    <property type="match status" value="1"/>
</dbReference>
<accession>K9EHW6</accession>
<comment type="caution">
    <text evidence="2">The sequence shown here is derived from an EMBL/GenBank/DDBJ whole genome shotgun (WGS) entry which is preliminary data.</text>
</comment>
<evidence type="ECO:0000313" key="2">
    <source>
        <dbReference type="EMBL" id="EKU95416.1"/>
    </source>
</evidence>
<dbReference type="SMART" id="SM01234">
    <property type="entry name" value="Haemolytic"/>
    <property type="match status" value="1"/>
</dbReference>
<dbReference type="Pfam" id="PF01809">
    <property type="entry name" value="YidD"/>
    <property type="match status" value="1"/>
</dbReference>
<dbReference type="NCBIfam" id="TIGR00278">
    <property type="entry name" value="membrane protein insertion efficiency factor YidD"/>
    <property type="match status" value="1"/>
</dbReference>
<protein>
    <recommendedName>
        <fullName evidence="1">Putative membrane protein insertion efficiency factor</fullName>
    </recommendedName>
</protein>
<dbReference type="HOGENOM" id="CLU_144811_2_2_11"/>
<keyword evidence="1" id="KW-1003">Cell membrane</keyword>
<dbReference type="eggNOG" id="COG0759">
    <property type="taxonomic scope" value="Bacteria"/>
</dbReference>
<comment type="similarity">
    <text evidence="1">Belongs to the UPF0161 family.</text>
</comment>
<dbReference type="GO" id="GO:0005886">
    <property type="term" value="C:plasma membrane"/>
    <property type="evidence" value="ECO:0007669"/>
    <property type="project" value="UniProtKB-SubCell"/>
</dbReference>
<keyword evidence="1" id="KW-0472">Membrane</keyword>
<dbReference type="RefSeq" id="WP_007000987.1">
    <property type="nucleotide sequence ID" value="NZ_JH992955.1"/>
</dbReference>
<reference evidence="2 3" key="1">
    <citation type="submission" date="2012-09" db="EMBL/GenBank/DDBJ databases">
        <title>The Genome Sequence of Actinobaculum massiliae ACS-171-V-COL2.</title>
        <authorList>
            <consortium name="The Broad Institute Genome Sequencing Platform"/>
            <person name="Earl A."/>
            <person name="Ward D."/>
            <person name="Feldgarden M."/>
            <person name="Gevers D."/>
            <person name="Saerens B."/>
            <person name="Vaneechoutte M."/>
            <person name="Walker B."/>
            <person name="Young S.K."/>
            <person name="Zeng Q."/>
            <person name="Gargeya S."/>
            <person name="Fitzgerald M."/>
            <person name="Haas B."/>
            <person name="Abouelleil A."/>
            <person name="Alvarado L."/>
            <person name="Arachchi H.M."/>
            <person name="Berlin A."/>
            <person name="Chapman S.B."/>
            <person name="Goldberg J."/>
            <person name="Griggs A."/>
            <person name="Gujja S."/>
            <person name="Hansen M."/>
            <person name="Howarth C."/>
            <person name="Imamovic A."/>
            <person name="Larimer J."/>
            <person name="McCowen C."/>
            <person name="Montmayeur A."/>
            <person name="Murphy C."/>
            <person name="Neiman D."/>
            <person name="Pearson M."/>
            <person name="Priest M."/>
            <person name="Roberts A."/>
            <person name="Saif S."/>
            <person name="Shea T."/>
            <person name="Sisk P."/>
            <person name="Sykes S."/>
            <person name="Wortman J."/>
            <person name="Nusbaum C."/>
            <person name="Birren B."/>
        </authorList>
    </citation>
    <scope>NUCLEOTIDE SEQUENCE [LARGE SCALE GENOMIC DNA]</scope>
    <source>
        <strain evidence="3">ACS-171-V-Col2</strain>
    </source>
</reference>
<comment type="subcellular location">
    <subcellularLocation>
        <location evidence="1">Cell membrane</location>
        <topology evidence="1">Peripheral membrane protein</topology>
        <orientation evidence="1">Cytoplasmic side</orientation>
    </subcellularLocation>
</comment>
<dbReference type="HAMAP" id="MF_00386">
    <property type="entry name" value="UPF0161_YidD"/>
    <property type="match status" value="1"/>
</dbReference>
<dbReference type="Proteomes" id="UP000009888">
    <property type="component" value="Unassembled WGS sequence"/>
</dbReference>
<name>K9EHW6_9ACTO</name>
<dbReference type="PANTHER" id="PTHR33383">
    <property type="entry name" value="MEMBRANE PROTEIN INSERTION EFFICIENCY FACTOR-RELATED"/>
    <property type="match status" value="1"/>
</dbReference>
<dbReference type="InterPro" id="IPR002696">
    <property type="entry name" value="Membr_insert_effic_factor_YidD"/>
</dbReference>
<dbReference type="STRING" id="202789.GCA_001457435_01345"/>
<organism evidence="2 3">
    <name type="scientific">Actinobaculum massiliense ACS-171-V-Col2</name>
    <dbReference type="NCBI Taxonomy" id="883066"/>
    <lineage>
        <taxon>Bacteria</taxon>
        <taxon>Bacillati</taxon>
        <taxon>Actinomycetota</taxon>
        <taxon>Actinomycetes</taxon>
        <taxon>Actinomycetales</taxon>
        <taxon>Actinomycetaceae</taxon>
        <taxon>Actinobaculum</taxon>
    </lineage>
</organism>
<gene>
    <name evidence="2" type="ORF">HMPREF9233_00781</name>
</gene>
<keyword evidence="3" id="KW-1185">Reference proteome</keyword>
<evidence type="ECO:0000256" key="1">
    <source>
        <dbReference type="HAMAP-Rule" id="MF_00386"/>
    </source>
</evidence>
<comment type="function">
    <text evidence="1">Could be involved in insertion of integral membrane proteins into the membrane.</text>
</comment>